<gene>
    <name evidence="1" type="ORF">GGR48_002727</name>
</gene>
<dbReference type="EMBL" id="JACIDH010000014">
    <property type="protein sequence ID" value="MBB3880283.1"/>
    <property type="molecule type" value="Genomic_DNA"/>
</dbReference>
<evidence type="ECO:0000313" key="1">
    <source>
        <dbReference type="EMBL" id="MBB3880283.1"/>
    </source>
</evidence>
<reference evidence="1 2" key="1">
    <citation type="submission" date="2020-08" db="EMBL/GenBank/DDBJ databases">
        <title>Genomic Encyclopedia of Type Strains, Phase IV (KMG-IV): sequencing the most valuable type-strain genomes for metagenomic binning, comparative biology and taxonomic classification.</title>
        <authorList>
            <person name="Goeker M."/>
        </authorList>
    </citation>
    <scope>NUCLEOTIDE SEQUENCE [LARGE SCALE GENOMIC DNA]</scope>
    <source>
        <strain evidence="1 2">DSM 19512</strain>
    </source>
</reference>
<accession>A0A7W6AE73</accession>
<organism evidence="1 2">
    <name type="scientific">Sphingomonas pseudosanguinis</name>
    <dbReference type="NCBI Taxonomy" id="413712"/>
    <lineage>
        <taxon>Bacteria</taxon>
        <taxon>Pseudomonadati</taxon>
        <taxon>Pseudomonadota</taxon>
        <taxon>Alphaproteobacteria</taxon>
        <taxon>Sphingomonadales</taxon>
        <taxon>Sphingomonadaceae</taxon>
        <taxon>Sphingomonas</taxon>
    </lineage>
</organism>
<evidence type="ECO:0000313" key="2">
    <source>
        <dbReference type="Proteomes" id="UP000538670"/>
    </source>
</evidence>
<sequence>LATRFDRNIKNFMAAIALAAAVIWWL</sequence>
<keyword evidence="2" id="KW-1185">Reference proteome</keyword>
<proteinExistence type="predicted"/>
<dbReference type="Proteomes" id="UP000538670">
    <property type="component" value="Unassembled WGS sequence"/>
</dbReference>
<evidence type="ECO:0008006" key="3">
    <source>
        <dbReference type="Google" id="ProtNLM"/>
    </source>
</evidence>
<protein>
    <recommendedName>
        <fullName evidence="3">IS5/IS1182 family transposase</fullName>
    </recommendedName>
</protein>
<dbReference type="AlphaFoldDB" id="A0A7W6AE73"/>
<name>A0A7W6AE73_9SPHN</name>
<feature type="non-terminal residue" evidence="1">
    <location>
        <position position="1"/>
    </location>
</feature>
<comment type="caution">
    <text evidence="1">The sequence shown here is derived from an EMBL/GenBank/DDBJ whole genome shotgun (WGS) entry which is preliminary data.</text>
</comment>